<accession>M7YBU2</accession>
<dbReference type="AlphaFoldDB" id="M7YBU2"/>
<evidence type="ECO:0000313" key="2">
    <source>
        <dbReference type="EMBL" id="EMS47653.1"/>
    </source>
</evidence>
<organism evidence="2">
    <name type="scientific">Triticum urartu</name>
    <name type="common">Red wild einkorn</name>
    <name type="synonym">Crithodium urartu</name>
    <dbReference type="NCBI Taxonomy" id="4572"/>
    <lineage>
        <taxon>Eukaryota</taxon>
        <taxon>Viridiplantae</taxon>
        <taxon>Streptophyta</taxon>
        <taxon>Embryophyta</taxon>
        <taxon>Tracheophyta</taxon>
        <taxon>Spermatophyta</taxon>
        <taxon>Magnoliopsida</taxon>
        <taxon>Liliopsida</taxon>
        <taxon>Poales</taxon>
        <taxon>Poaceae</taxon>
        <taxon>BOP clade</taxon>
        <taxon>Pooideae</taxon>
        <taxon>Triticodae</taxon>
        <taxon>Triticeae</taxon>
        <taxon>Triticinae</taxon>
        <taxon>Triticum</taxon>
    </lineage>
</organism>
<proteinExistence type="predicted"/>
<dbReference type="EMBL" id="KD258197">
    <property type="protein sequence ID" value="EMS47653.1"/>
    <property type="molecule type" value="Genomic_DNA"/>
</dbReference>
<dbReference type="Pfam" id="PF24914">
    <property type="entry name" value="ACR10_N"/>
    <property type="match status" value="1"/>
</dbReference>
<dbReference type="InterPro" id="IPR056816">
    <property type="entry name" value="ACR2/9/10_N"/>
</dbReference>
<gene>
    <name evidence="2" type="ORF">TRIUR3_09528</name>
</gene>
<reference evidence="2" key="1">
    <citation type="journal article" date="2013" name="Nature">
        <title>Draft genome of the wheat A-genome progenitor Triticum urartu.</title>
        <authorList>
            <person name="Ling H.Q."/>
            <person name="Zhao S."/>
            <person name="Liu D."/>
            <person name="Wang J."/>
            <person name="Sun H."/>
            <person name="Zhang C."/>
            <person name="Fan H."/>
            <person name="Li D."/>
            <person name="Dong L."/>
            <person name="Tao Y."/>
            <person name="Gao C."/>
            <person name="Wu H."/>
            <person name="Li Y."/>
            <person name="Cui Y."/>
            <person name="Guo X."/>
            <person name="Zheng S."/>
            <person name="Wang B."/>
            <person name="Yu K."/>
            <person name="Liang Q."/>
            <person name="Yang W."/>
            <person name="Lou X."/>
            <person name="Chen J."/>
            <person name="Feng M."/>
            <person name="Jian J."/>
            <person name="Zhang X."/>
            <person name="Luo G."/>
            <person name="Jiang Y."/>
            <person name="Liu J."/>
            <person name="Wang Z."/>
            <person name="Sha Y."/>
            <person name="Zhang B."/>
            <person name="Wu H."/>
            <person name="Tang D."/>
            <person name="Shen Q."/>
            <person name="Xue P."/>
            <person name="Zou S."/>
            <person name="Wang X."/>
            <person name="Liu X."/>
            <person name="Wang F."/>
            <person name="Yang Y."/>
            <person name="An X."/>
            <person name="Dong Z."/>
            <person name="Zhang K."/>
            <person name="Zhang X."/>
            <person name="Luo M.C."/>
            <person name="Dvorak J."/>
            <person name="Tong Y."/>
            <person name="Wang J."/>
            <person name="Yang H."/>
            <person name="Li Z."/>
            <person name="Wang D."/>
            <person name="Zhang A."/>
            <person name="Wang J."/>
        </authorList>
    </citation>
    <scope>NUCLEOTIDE SEQUENCE</scope>
</reference>
<protein>
    <recommendedName>
        <fullName evidence="1">ACT domain-containing protein</fullName>
    </recommendedName>
</protein>
<dbReference type="STRING" id="4572.M7YBU2"/>
<name>M7YBU2_TRIUA</name>
<feature type="domain" description="ACT" evidence="1">
    <location>
        <begin position="1"/>
        <end position="29"/>
    </location>
</feature>
<evidence type="ECO:0000259" key="1">
    <source>
        <dbReference type="Pfam" id="PF24914"/>
    </source>
</evidence>
<sequence length="109" mass="12094">MSTDGRWCYIVLWVAASRRGRAVDWDALKGGEKFRLIRANDDVTVLDALSFSALKIGLLRSLTVEKKNYVQVEGAKVLETCVYLLSVLSVECYTVIGVILYGYIVIGGM</sequence>